<feature type="transmembrane region" description="Helical" evidence="1">
    <location>
        <begin position="212"/>
        <end position="232"/>
    </location>
</feature>
<dbReference type="RefSeq" id="WP_134747563.1">
    <property type="nucleotide sequence ID" value="NZ_CP038148.1"/>
</dbReference>
<keyword evidence="3" id="KW-1185">Reference proteome</keyword>
<name>A0A4P7CLA7_9BURK</name>
<dbReference type="EMBL" id="CP038148">
    <property type="protein sequence ID" value="QBQ96458.1"/>
    <property type="molecule type" value="Genomic_DNA"/>
</dbReference>
<proteinExistence type="predicted"/>
<feature type="transmembrane region" description="Helical" evidence="1">
    <location>
        <begin position="127"/>
        <end position="152"/>
    </location>
</feature>
<feature type="transmembrane region" description="Helical" evidence="1">
    <location>
        <begin position="271"/>
        <end position="290"/>
    </location>
</feature>
<keyword evidence="1" id="KW-0472">Membrane</keyword>
<evidence type="ECO:0000313" key="2">
    <source>
        <dbReference type="EMBL" id="QBQ96458.1"/>
    </source>
</evidence>
<keyword evidence="1" id="KW-0812">Transmembrane</keyword>
<keyword evidence="1" id="KW-1133">Transmembrane helix</keyword>
<accession>A0A4P7CLA7</accession>
<evidence type="ECO:0000256" key="1">
    <source>
        <dbReference type="SAM" id="Phobius"/>
    </source>
</evidence>
<sequence length="353" mass="38373">MVPSSSEYIRRRVVAIIVVTGVIATVLVSSLTRNAPGLSVAQAIAGLGMITASIFFAIARDSGGYWFYAIRAGKVFDPNPVFPGDAQDRTWQGALIRNPWMAAVVGFELAALICLLAHALVPRHLIVFAWCYTIVLLPAATVGFSLLAARAGAQDALRILSGKHAFARPQHRAIQLVAADVLIAITTNFALVLPVRHKAAYSLEHGYGYPPFVVAFVILLLIVCGFMLAFAARSRRATLAGELLMGKADGQFVSLAGTPSRWLAVSRFRRYAFYLASIVVWAVLVCAAFAKWAPSLGFVPLYCVALLPLLLMYALERCAAMHRDLAEAQDAERSVLMTFSYEKLPGLIEERMT</sequence>
<dbReference type="KEGG" id="ppai:E1956_04270"/>
<feature type="transmembrane region" description="Helical" evidence="1">
    <location>
        <begin position="100"/>
        <end position="121"/>
    </location>
</feature>
<gene>
    <name evidence="2" type="ORF">E1956_04270</name>
</gene>
<dbReference type="AlphaFoldDB" id="A0A4P7CLA7"/>
<dbReference type="Proteomes" id="UP000295727">
    <property type="component" value="Chromosome 1"/>
</dbReference>
<feature type="transmembrane region" description="Helical" evidence="1">
    <location>
        <begin position="173"/>
        <end position="192"/>
    </location>
</feature>
<organism evidence="2 3">
    <name type="scientific">Paraburkholderia pallida</name>
    <dbReference type="NCBI Taxonomy" id="2547399"/>
    <lineage>
        <taxon>Bacteria</taxon>
        <taxon>Pseudomonadati</taxon>
        <taxon>Pseudomonadota</taxon>
        <taxon>Betaproteobacteria</taxon>
        <taxon>Burkholderiales</taxon>
        <taxon>Burkholderiaceae</taxon>
        <taxon>Paraburkholderia</taxon>
    </lineage>
</organism>
<feature type="transmembrane region" description="Helical" evidence="1">
    <location>
        <begin position="296"/>
        <end position="315"/>
    </location>
</feature>
<feature type="transmembrane region" description="Helical" evidence="1">
    <location>
        <begin position="12"/>
        <end position="32"/>
    </location>
</feature>
<dbReference type="OrthoDB" id="6625642at2"/>
<protein>
    <submittedName>
        <fullName evidence="2">Uncharacterized protein</fullName>
    </submittedName>
</protein>
<feature type="transmembrane region" description="Helical" evidence="1">
    <location>
        <begin position="38"/>
        <end position="59"/>
    </location>
</feature>
<evidence type="ECO:0000313" key="3">
    <source>
        <dbReference type="Proteomes" id="UP000295727"/>
    </source>
</evidence>
<reference evidence="2 3" key="1">
    <citation type="submission" date="2019-03" db="EMBL/GenBank/DDBJ databases">
        <title>Paraburkholderia sp. 7MH5, isolated from subtropical forest soil.</title>
        <authorList>
            <person name="Gao Z.-H."/>
            <person name="Qiu L.-H."/>
        </authorList>
    </citation>
    <scope>NUCLEOTIDE SEQUENCE [LARGE SCALE GENOMIC DNA]</scope>
    <source>
        <strain evidence="2 3">7MH5</strain>
    </source>
</reference>